<keyword evidence="4" id="KW-0521">NADP</keyword>
<organism evidence="7 8">
    <name type="scientific">Verruconis gallopava</name>
    <dbReference type="NCBI Taxonomy" id="253628"/>
    <lineage>
        <taxon>Eukaryota</taxon>
        <taxon>Fungi</taxon>
        <taxon>Dikarya</taxon>
        <taxon>Ascomycota</taxon>
        <taxon>Pezizomycotina</taxon>
        <taxon>Dothideomycetes</taxon>
        <taxon>Pleosporomycetidae</taxon>
        <taxon>Venturiales</taxon>
        <taxon>Sympoventuriaceae</taxon>
        <taxon>Verruconis</taxon>
    </lineage>
</organism>
<evidence type="ECO:0008006" key="9">
    <source>
        <dbReference type="Google" id="ProtNLM"/>
    </source>
</evidence>
<dbReference type="RefSeq" id="XP_016216459.1">
    <property type="nucleotide sequence ID" value="XM_016355323.1"/>
</dbReference>
<dbReference type="Pfam" id="PF00743">
    <property type="entry name" value="FMO-like"/>
    <property type="match status" value="1"/>
</dbReference>
<reference evidence="7 8" key="1">
    <citation type="submission" date="2015-01" db="EMBL/GenBank/DDBJ databases">
        <title>The Genome Sequence of Ochroconis gallopava CBS43764.</title>
        <authorList>
            <consortium name="The Broad Institute Genomics Platform"/>
            <person name="Cuomo C."/>
            <person name="de Hoog S."/>
            <person name="Gorbushina A."/>
            <person name="Stielow B."/>
            <person name="Teixiera M."/>
            <person name="Abouelleil A."/>
            <person name="Chapman S.B."/>
            <person name="Priest M."/>
            <person name="Young S.K."/>
            <person name="Wortman J."/>
            <person name="Nusbaum C."/>
            <person name="Birren B."/>
        </authorList>
    </citation>
    <scope>NUCLEOTIDE SEQUENCE [LARGE SCALE GENOMIC DNA]</scope>
    <source>
        <strain evidence="7 8">CBS 43764</strain>
    </source>
</reference>
<evidence type="ECO:0000256" key="1">
    <source>
        <dbReference type="ARBA" id="ARBA00009183"/>
    </source>
</evidence>
<dbReference type="PIRSF" id="PIRSF000332">
    <property type="entry name" value="FMO"/>
    <property type="match status" value="1"/>
</dbReference>
<keyword evidence="8" id="KW-1185">Reference proteome</keyword>
<protein>
    <recommendedName>
        <fullName evidence="9">FAD/NAD(P)-binding domain-containing protein</fullName>
    </recommendedName>
</protein>
<dbReference type="EMBL" id="KN847534">
    <property type="protein sequence ID" value="KIW06590.1"/>
    <property type="molecule type" value="Genomic_DNA"/>
</dbReference>
<dbReference type="InterPro" id="IPR050346">
    <property type="entry name" value="FMO-like"/>
</dbReference>
<dbReference type="Proteomes" id="UP000053259">
    <property type="component" value="Unassembled WGS sequence"/>
</dbReference>
<dbReference type="InParanoid" id="A0A0D2AJ72"/>
<evidence type="ECO:0000256" key="2">
    <source>
        <dbReference type="ARBA" id="ARBA00022630"/>
    </source>
</evidence>
<sequence length="551" mass="61815">MLKPFRVCVVGGGPQGLAALKNLLELNGPDEQLFDVELLETRNCIGGKWAYTEDKSEITALPNTAQNTSRIRNHYSDFPVSDAWKRGGREGDIPMFLNQEETAFYLEQYAQHFGLLKYVRFGWKVTQLQRDGENQKWILNTLCPRLGESRTELYDKIIIATGQHHSPLVPQIEGTESFTGKTLHASEFKSKESFRGQAVLIVGSSNSAGDIASELAGTAKSVLLSHRRGVTVVPRIYQNRPIDVMMTRRIDTIMRAANSLAPAYMASISERLMKKMVSSAWKDRLRPEWGLNPETAPSIYFTPPMVSDSIIPLLEADAVKFVPGIQRVLEDGMIELQDGQRVRVDIIIYCTGYNIDSALTRPVERRGKLELPSLYHKIYHPEYPDSLAYLSFWHTVAGICELGDLASMGIAQVFAGRYQLPDLATMNHQIAQSHNFVNGLATRAPQPISLQAAAQCLDRGPFIGFLHKAAGTQVSEKLGYGLAGWKFWWKDREFCNLLMTGVDSIHTARLFDGRPGSRKKWEGARQAIIEANNELNRFEARLNEEQKARAT</sequence>
<name>A0A0D2AJ72_9PEZI</name>
<gene>
    <name evidence="7" type="ORF">PV09_02306</name>
</gene>
<evidence type="ECO:0000313" key="8">
    <source>
        <dbReference type="Proteomes" id="UP000053259"/>
    </source>
</evidence>
<dbReference type="InterPro" id="IPR036188">
    <property type="entry name" value="FAD/NAD-bd_sf"/>
</dbReference>
<keyword evidence="2" id="KW-0285">Flavoprotein</keyword>
<keyword evidence="3" id="KW-0274">FAD</keyword>
<evidence type="ECO:0000313" key="7">
    <source>
        <dbReference type="EMBL" id="KIW06590.1"/>
    </source>
</evidence>
<dbReference type="GeneID" id="27310279"/>
<dbReference type="GO" id="GO:0050661">
    <property type="term" value="F:NADP binding"/>
    <property type="evidence" value="ECO:0007669"/>
    <property type="project" value="InterPro"/>
</dbReference>
<evidence type="ECO:0000256" key="4">
    <source>
        <dbReference type="ARBA" id="ARBA00022857"/>
    </source>
</evidence>
<dbReference type="PRINTS" id="PR00370">
    <property type="entry name" value="FMOXYGENASE"/>
</dbReference>
<dbReference type="PANTHER" id="PTHR23023">
    <property type="entry name" value="DIMETHYLANILINE MONOOXYGENASE"/>
    <property type="match status" value="1"/>
</dbReference>
<dbReference type="GO" id="GO:0004499">
    <property type="term" value="F:N,N-dimethylaniline monooxygenase activity"/>
    <property type="evidence" value="ECO:0007669"/>
    <property type="project" value="InterPro"/>
</dbReference>
<dbReference type="SUPFAM" id="SSF51905">
    <property type="entry name" value="FAD/NAD(P)-binding domain"/>
    <property type="match status" value="2"/>
</dbReference>
<keyword evidence="6" id="KW-0175">Coiled coil</keyword>
<accession>A0A0D2AJ72</accession>
<dbReference type="InterPro" id="IPR000960">
    <property type="entry name" value="Flavin_mOase"/>
</dbReference>
<dbReference type="VEuPathDB" id="FungiDB:PV09_02306"/>
<keyword evidence="5" id="KW-0560">Oxidoreductase</keyword>
<dbReference type="HOGENOM" id="CLU_006909_8_1_1"/>
<evidence type="ECO:0000256" key="6">
    <source>
        <dbReference type="SAM" id="Coils"/>
    </source>
</evidence>
<dbReference type="OrthoDB" id="66881at2759"/>
<evidence type="ECO:0000256" key="5">
    <source>
        <dbReference type="ARBA" id="ARBA00023002"/>
    </source>
</evidence>
<dbReference type="AlphaFoldDB" id="A0A0D2AJ72"/>
<comment type="similarity">
    <text evidence="1">Belongs to the FMO family.</text>
</comment>
<feature type="coiled-coil region" evidence="6">
    <location>
        <begin position="521"/>
        <end position="548"/>
    </location>
</feature>
<dbReference type="GO" id="GO:0050660">
    <property type="term" value="F:flavin adenine dinucleotide binding"/>
    <property type="evidence" value="ECO:0007669"/>
    <property type="project" value="InterPro"/>
</dbReference>
<dbReference type="Gene3D" id="3.50.50.60">
    <property type="entry name" value="FAD/NAD(P)-binding domain"/>
    <property type="match status" value="1"/>
</dbReference>
<evidence type="ECO:0000256" key="3">
    <source>
        <dbReference type="ARBA" id="ARBA00022827"/>
    </source>
</evidence>
<proteinExistence type="inferred from homology"/>
<dbReference type="InterPro" id="IPR020946">
    <property type="entry name" value="Flavin_mOase-like"/>
</dbReference>